<protein>
    <submittedName>
        <fullName evidence="1">Uncharacterized protein</fullName>
    </submittedName>
</protein>
<keyword evidence="2" id="KW-1185">Reference proteome</keyword>
<organism evidence="1 2">
    <name type="scientific">Dallia pectoralis</name>
    <name type="common">Alaska blackfish</name>
    <dbReference type="NCBI Taxonomy" id="75939"/>
    <lineage>
        <taxon>Eukaryota</taxon>
        <taxon>Metazoa</taxon>
        <taxon>Chordata</taxon>
        <taxon>Craniata</taxon>
        <taxon>Vertebrata</taxon>
        <taxon>Euteleostomi</taxon>
        <taxon>Actinopterygii</taxon>
        <taxon>Neopterygii</taxon>
        <taxon>Teleostei</taxon>
        <taxon>Protacanthopterygii</taxon>
        <taxon>Esociformes</taxon>
        <taxon>Umbridae</taxon>
        <taxon>Dallia</taxon>
    </lineage>
</organism>
<dbReference type="EMBL" id="CM055732">
    <property type="protein sequence ID" value="KAJ8011301.1"/>
    <property type="molecule type" value="Genomic_DNA"/>
</dbReference>
<gene>
    <name evidence="1" type="ORF">DPEC_G00056730</name>
</gene>
<dbReference type="Proteomes" id="UP001157502">
    <property type="component" value="Chromosome 5"/>
</dbReference>
<accession>A0ACC2H6B7</accession>
<sequence>MASIVLDKCLYRVAVRRSVSQHADMERLTVFCKSPRNTATEWKPVFFLPAIVTGPTLSLEEAVIHQGTSNVAVRATDPHQETICMHFQRFI</sequence>
<comment type="caution">
    <text evidence="1">The sequence shown here is derived from an EMBL/GenBank/DDBJ whole genome shotgun (WGS) entry which is preliminary data.</text>
</comment>
<proteinExistence type="predicted"/>
<evidence type="ECO:0000313" key="1">
    <source>
        <dbReference type="EMBL" id="KAJ8011301.1"/>
    </source>
</evidence>
<evidence type="ECO:0000313" key="2">
    <source>
        <dbReference type="Proteomes" id="UP001157502"/>
    </source>
</evidence>
<name>A0ACC2H6B7_DALPE</name>
<reference evidence="1" key="1">
    <citation type="submission" date="2021-05" db="EMBL/GenBank/DDBJ databases">
        <authorList>
            <person name="Pan Q."/>
            <person name="Jouanno E."/>
            <person name="Zahm M."/>
            <person name="Klopp C."/>
            <person name="Cabau C."/>
            <person name="Louis A."/>
            <person name="Berthelot C."/>
            <person name="Parey E."/>
            <person name="Roest Crollius H."/>
            <person name="Montfort J."/>
            <person name="Robinson-Rechavi M."/>
            <person name="Bouchez O."/>
            <person name="Lampietro C."/>
            <person name="Lopez Roques C."/>
            <person name="Donnadieu C."/>
            <person name="Postlethwait J."/>
            <person name="Bobe J."/>
            <person name="Dillon D."/>
            <person name="Chandos A."/>
            <person name="von Hippel F."/>
            <person name="Guiguen Y."/>
        </authorList>
    </citation>
    <scope>NUCLEOTIDE SEQUENCE</scope>
    <source>
        <strain evidence="1">YG-Jan2019</strain>
    </source>
</reference>